<dbReference type="CDD" id="cd06225">
    <property type="entry name" value="HAMP"/>
    <property type="match status" value="1"/>
</dbReference>
<dbReference type="SMART" id="SM00387">
    <property type="entry name" value="HATPase_c"/>
    <property type="match status" value="1"/>
</dbReference>
<evidence type="ECO:0000313" key="18">
    <source>
        <dbReference type="Proteomes" id="UP000239709"/>
    </source>
</evidence>
<comment type="catalytic activity">
    <reaction evidence="1 14">
        <text>ATP + protein L-histidine = ADP + protein N-phospho-L-histidine.</text>
        <dbReference type="EC" id="2.7.13.3"/>
    </reaction>
</comment>
<evidence type="ECO:0000256" key="1">
    <source>
        <dbReference type="ARBA" id="ARBA00000085"/>
    </source>
</evidence>
<dbReference type="Pfam" id="PF02518">
    <property type="entry name" value="HATPase_c"/>
    <property type="match status" value="1"/>
</dbReference>
<evidence type="ECO:0000256" key="13">
    <source>
        <dbReference type="ARBA" id="ARBA00023136"/>
    </source>
</evidence>
<keyword evidence="9 14" id="KW-0418">Kinase</keyword>
<dbReference type="Pfam" id="PF00672">
    <property type="entry name" value="HAMP"/>
    <property type="match status" value="1"/>
</dbReference>
<feature type="transmembrane region" description="Helical" evidence="14">
    <location>
        <begin position="12"/>
        <end position="34"/>
    </location>
</feature>
<dbReference type="NCBIfam" id="TIGR01386">
    <property type="entry name" value="cztS_silS_copS"/>
    <property type="match status" value="1"/>
</dbReference>
<dbReference type="OrthoDB" id="9786919at2"/>
<keyword evidence="4 14" id="KW-0997">Cell inner membrane</keyword>
<reference evidence="17 18" key="1">
    <citation type="submission" date="2018-03" db="EMBL/GenBank/DDBJ databases">
        <title>Genome sequencing of Ottowia sp.</title>
        <authorList>
            <person name="Kim S.-J."/>
            <person name="Heo J."/>
            <person name="Kwon S.-W."/>
        </authorList>
    </citation>
    <scope>NUCLEOTIDE SEQUENCE [LARGE SCALE GENOMIC DNA]</scope>
    <source>
        <strain evidence="17 18">KADR8-3</strain>
    </source>
</reference>
<evidence type="ECO:0000256" key="9">
    <source>
        <dbReference type="ARBA" id="ARBA00022777"/>
    </source>
</evidence>
<dbReference type="SMART" id="SM00304">
    <property type="entry name" value="HAMP"/>
    <property type="match status" value="1"/>
</dbReference>
<dbReference type="KEGG" id="otk:C6570_08770"/>
<dbReference type="AlphaFoldDB" id="A0A2S0MF20"/>
<evidence type="ECO:0000256" key="4">
    <source>
        <dbReference type="ARBA" id="ARBA00022519"/>
    </source>
</evidence>
<evidence type="ECO:0000313" key="17">
    <source>
        <dbReference type="EMBL" id="AVO34313.1"/>
    </source>
</evidence>
<comment type="subcellular location">
    <subcellularLocation>
        <location evidence="2">Cell inner membrane</location>
        <topology evidence="2">Multi-pass membrane protein</topology>
    </subcellularLocation>
</comment>
<evidence type="ECO:0000256" key="7">
    <source>
        <dbReference type="ARBA" id="ARBA00022692"/>
    </source>
</evidence>
<feature type="transmembrane region" description="Helical" evidence="14">
    <location>
        <begin position="167"/>
        <end position="187"/>
    </location>
</feature>
<keyword evidence="12 14" id="KW-0902">Two-component regulatory system</keyword>
<dbReference type="InterPro" id="IPR003660">
    <property type="entry name" value="HAMP_dom"/>
</dbReference>
<evidence type="ECO:0000256" key="5">
    <source>
        <dbReference type="ARBA" id="ARBA00022553"/>
    </source>
</evidence>
<feature type="domain" description="HAMP" evidence="16">
    <location>
        <begin position="188"/>
        <end position="241"/>
    </location>
</feature>
<evidence type="ECO:0000256" key="6">
    <source>
        <dbReference type="ARBA" id="ARBA00022679"/>
    </source>
</evidence>
<gene>
    <name evidence="17" type="ORF">C6570_08770</name>
</gene>
<dbReference type="PROSITE" id="PS50109">
    <property type="entry name" value="HIS_KIN"/>
    <property type="match status" value="1"/>
</dbReference>
<keyword evidence="5" id="KW-0597">Phosphoprotein</keyword>
<dbReference type="EC" id="2.7.13.3" evidence="14"/>
<keyword evidence="7 14" id="KW-0812">Transmembrane</keyword>
<evidence type="ECO:0000256" key="2">
    <source>
        <dbReference type="ARBA" id="ARBA00004429"/>
    </source>
</evidence>
<dbReference type="SUPFAM" id="SSF47384">
    <property type="entry name" value="Homodimeric domain of signal transducing histidine kinase"/>
    <property type="match status" value="1"/>
</dbReference>
<dbReference type="Gene3D" id="1.10.287.130">
    <property type="match status" value="1"/>
</dbReference>
<keyword evidence="3 14" id="KW-1003">Cell membrane</keyword>
<dbReference type="SUPFAM" id="SSF158472">
    <property type="entry name" value="HAMP domain-like"/>
    <property type="match status" value="1"/>
</dbReference>
<dbReference type="SUPFAM" id="SSF55874">
    <property type="entry name" value="ATPase domain of HSP90 chaperone/DNA topoisomerase II/histidine kinase"/>
    <property type="match status" value="1"/>
</dbReference>
<protein>
    <recommendedName>
        <fullName evidence="14">Sensor protein</fullName>
        <ecNumber evidence="14">2.7.13.3</ecNumber>
    </recommendedName>
</protein>
<dbReference type="GO" id="GO:0000155">
    <property type="term" value="F:phosphorelay sensor kinase activity"/>
    <property type="evidence" value="ECO:0007669"/>
    <property type="project" value="InterPro"/>
</dbReference>
<dbReference type="InterPro" id="IPR004358">
    <property type="entry name" value="Sig_transdc_His_kin-like_C"/>
</dbReference>
<keyword evidence="6 14" id="KW-0808">Transferase</keyword>
<evidence type="ECO:0000256" key="8">
    <source>
        <dbReference type="ARBA" id="ARBA00022741"/>
    </source>
</evidence>
<keyword evidence="8 14" id="KW-0547">Nucleotide-binding</keyword>
<dbReference type="InterPro" id="IPR003661">
    <property type="entry name" value="HisK_dim/P_dom"/>
</dbReference>
<dbReference type="InterPro" id="IPR005467">
    <property type="entry name" value="His_kinase_dom"/>
</dbReference>
<comment type="function">
    <text evidence="14">Member of a two-component regulatory system.</text>
</comment>
<keyword evidence="13 14" id="KW-0472">Membrane</keyword>
<keyword evidence="11 14" id="KW-1133">Transmembrane helix</keyword>
<dbReference type="InterPro" id="IPR048590">
    <property type="entry name" value="CusS-like_sensor"/>
</dbReference>
<evidence type="ECO:0000256" key="10">
    <source>
        <dbReference type="ARBA" id="ARBA00022840"/>
    </source>
</evidence>
<dbReference type="FunFam" id="3.30.565.10:FF:000006">
    <property type="entry name" value="Sensor histidine kinase WalK"/>
    <property type="match status" value="1"/>
</dbReference>
<dbReference type="InterPro" id="IPR050428">
    <property type="entry name" value="TCS_sensor_his_kinase"/>
</dbReference>
<dbReference type="Pfam" id="PF00512">
    <property type="entry name" value="HisKA"/>
    <property type="match status" value="1"/>
</dbReference>
<dbReference type="Gene3D" id="6.10.340.10">
    <property type="match status" value="1"/>
</dbReference>
<evidence type="ECO:0000259" key="15">
    <source>
        <dbReference type="PROSITE" id="PS50109"/>
    </source>
</evidence>
<dbReference type="Gene3D" id="3.30.565.10">
    <property type="entry name" value="Histidine kinase-like ATPase, C-terminal domain"/>
    <property type="match status" value="1"/>
</dbReference>
<dbReference type="Pfam" id="PF21085">
    <property type="entry name" value="CusS"/>
    <property type="match status" value="1"/>
</dbReference>
<dbReference type="Proteomes" id="UP000239709">
    <property type="component" value="Chromosome"/>
</dbReference>
<dbReference type="InterPro" id="IPR003594">
    <property type="entry name" value="HATPase_dom"/>
</dbReference>
<dbReference type="InterPro" id="IPR036097">
    <property type="entry name" value="HisK_dim/P_sf"/>
</dbReference>
<dbReference type="SMART" id="SM00388">
    <property type="entry name" value="HisKA"/>
    <property type="match status" value="1"/>
</dbReference>
<dbReference type="CDD" id="cd00082">
    <property type="entry name" value="HisKA"/>
    <property type="match status" value="1"/>
</dbReference>
<evidence type="ECO:0000256" key="12">
    <source>
        <dbReference type="ARBA" id="ARBA00023012"/>
    </source>
</evidence>
<proteinExistence type="predicted"/>
<dbReference type="PANTHER" id="PTHR45436:SF15">
    <property type="entry name" value="SENSOR HISTIDINE KINASE CUSS"/>
    <property type="match status" value="1"/>
</dbReference>
<organism evidence="17 18">
    <name type="scientific">Ottowia oryzae</name>
    <dbReference type="NCBI Taxonomy" id="2109914"/>
    <lineage>
        <taxon>Bacteria</taxon>
        <taxon>Pseudomonadati</taxon>
        <taxon>Pseudomonadota</taxon>
        <taxon>Betaproteobacteria</taxon>
        <taxon>Burkholderiales</taxon>
        <taxon>Comamonadaceae</taxon>
        <taxon>Ottowia</taxon>
    </lineage>
</organism>
<keyword evidence="10 14" id="KW-0067">ATP-binding</keyword>
<keyword evidence="18" id="KW-1185">Reference proteome</keyword>
<name>A0A2S0MF20_9BURK</name>
<dbReference type="EMBL" id="CP027666">
    <property type="protein sequence ID" value="AVO34313.1"/>
    <property type="molecule type" value="Genomic_DNA"/>
</dbReference>
<feature type="domain" description="Histidine kinase" evidence="15">
    <location>
        <begin position="249"/>
        <end position="465"/>
    </location>
</feature>
<dbReference type="PANTHER" id="PTHR45436">
    <property type="entry name" value="SENSOR HISTIDINE KINASE YKOH"/>
    <property type="match status" value="1"/>
</dbReference>
<sequence>MTERASLGTRLTVLLATVASTALALMGGVTLWALDDHFEAQDRGTLHSHLQQARQMIAQVADQADLEALPAKFEYAFASHHDLAVRLEDAAGLSLFRQNAITVPAELLRRPDDAHPTTTLSWREGDHAWRGSAMLMPVSMSGAAPLTVAMALDIHHHETFISNFRKALIGYVLLTALGCAVLAWWAVRQGLKPLTAMQEKAALIGSGQLDVRMPVDEGPSELAELAASLNAMLARLHDAFERLTRFSSDIAHELRTPLSNLLTQTQVGLSQPRSTADYQEILASNSEELERLSRTVADMLLLAKAEHGHLLPSREPVALGHEVRALFEFYEALADDRGVTLHVSGDATVMGDRLMLRRAVSNLLSNALRYTPRAGTVEVRIEERGGEVRLAVENAGTPIAPDVMKRLFERFYRAEQDRSHSIGEGEGAGLGLAITQAIVQAHGGRIQGYANAEGNVFEIFLPPNAN</sequence>
<evidence type="ECO:0000256" key="3">
    <source>
        <dbReference type="ARBA" id="ARBA00022475"/>
    </source>
</evidence>
<dbReference type="PROSITE" id="PS50885">
    <property type="entry name" value="HAMP"/>
    <property type="match status" value="1"/>
</dbReference>
<dbReference type="GO" id="GO:0005886">
    <property type="term" value="C:plasma membrane"/>
    <property type="evidence" value="ECO:0007669"/>
    <property type="project" value="UniProtKB-SubCell"/>
</dbReference>
<feature type="transmembrane region" description="Helical" evidence="14">
    <location>
        <begin position="134"/>
        <end position="155"/>
    </location>
</feature>
<evidence type="ECO:0000256" key="11">
    <source>
        <dbReference type="ARBA" id="ARBA00022989"/>
    </source>
</evidence>
<evidence type="ECO:0000256" key="14">
    <source>
        <dbReference type="RuleBase" id="RU364088"/>
    </source>
</evidence>
<dbReference type="RefSeq" id="WP_106702867.1">
    <property type="nucleotide sequence ID" value="NZ_CP027666.1"/>
</dbReference>
<dbReference type="PRINTS" id="PR00344">
    <property type="entry name" value="BCTRLSENSOR"/>
</dbReference>
<dbReference type="InterPro" id="IPR006290">
    <property type="entry name" value="CztS_silS_copS"/>
</dbReference>
<dbReference type="CDD" id="cd00075">
    <property type="entry name" value="HATPase"/>
    <property type="match status" value="1"/>
</dbReference>
<dbReference type="GO" id="GO:0005524">
    <property type="term" value="F:ATP binding"/>
    <property type="evidence" value="ECO:0007669"/>
    <property type="project" value="UniProtKB-KW"/>
</dbReference>
<dbReference type="InterPro" id="IPR036890">
    <property type="entry name" value="HATPase_C_sf"/>
</dbReference>
<accession>A0A2S0MF20</accession>
<evidence type="ECO:0000259" key="16">
    <source>
        <dbReference type="PROSITE" id="PS50885"/>
    </source>
</evidence>